<evidence type="ECO:0000259" key="3">
    <source>
        <dbReference type="Pfam" id="PF00171"/>
    </source>
</evidence>
<dbReference type="InterPro" id="IPR050740">
    <property type="entry name" value="Aldehyde_DH_Superfamily"/>
</dbReference>
<dbReference type="InterPro" id="IPR015590">
    <property type="entry name" value="Aldehyde_DH_dom"/>
</dbReference>
<gene>
    <name evidence="4" type="ORF">HFP15_34925</name>
</gene>
<dbReference type="Pfam" id="PF00171">
    <property type="entry name" value="Aldedh"/>
    <property type="match status" value="1"/>
</dbReference>
<sequence length="232" mass="24736">MKPLADVLGARMGSLRVGPASREDTELGPLVSPQAVAKVTELVNDAVNRGASTATVGTRRSGVGYYYPPTVLMDVPRDADIVAEEVFGPVASLIPFDDDAEAIALANNTEYGLAAYVYGGDLRRAMRVAEALEAHRASRPSRIPQRGRANSVPVCPQAPRGRQRAAPAPQIDSTSAVASTPASIADLGRRNLASASSSRFRAERRGSRSWYLLAIPIRSVMCQSSRYLPTVC</sequence>
<keyword evidence="1" id="KW-0560">Oxidoreductase</keyword>
<dbReference type="PANTHER" id="PTHR43353">
    <property type="entry name" value="SUCCINATE-SEMIALDEHYDE DEHYDROGENASE, MITOCHONDRIAL"/>
    <property type="match status" value="1"/>
</dbReference>
<dbReference type="EMBL" id="JAAXLS010000047">
    <property type="protein sequence ID" value="NKQ58067.1"/>
    <property type="molecule type" value="Genomic_DNA"/>
</dbReference>
<feature type="domain" description="Aldehyde dehydrogenase" evidence="3">
    <location>
        <begin position="7"/>
        <end position="134"/>
    </location>
</feature>
<feature type="compositionally biased region" description="Low complexity" evidence="2">
    <location>
        <begin position="157"/>
        <end position="170"/>
    </location>
</feature>
<name>A0ABX1JE54_9PSEU</name>
<proteinExistence type="predicted"/>
<reference evidence="4 5" key="1">
    <citation type="submission" date="2020-04" db="EMBL/GenBank/DDBJ databases">
        <title>Novel species.</title>
        <authorList>
            <person name="Teo W.F.A."/>
            <person name="Lipun K."/>
            <person name="Srisuk N."/>
            <person name="Duangmal K."/>
        </authorList>
    </citation>
    <scope>NUCLEOTIDE SEQUENCE [LARGE SCALE GENOMIC DNA]</scope>
    <source>
        <strain evidence="4 5">K13G38</strain>
    </source>
</reference>
<keyword evidence="5" id="KW-1185">Reference proteome</keyword>
<organism evidence="4 5">
    <name type="scientific">Amycolatopsis acididurans</name>
    <dbReference type="NCBI Taxonomy" id="2724524"/>
    <lineage>
        <taxon>Bacteria</taxon>
        <taxon>Bacillati</taxon>
        <taxon>Actinomycetota</taxon>
        <taxon>Actinomycetes</taxon>
        <taxon>Pseudonocardiales</taxon>
        <taxon>Pseudonocardiaceae</taxon>
        <taxon>Amycolatopsis</taxon>
    </lineage>
</organism>
<dbReference type="PANTHER" id="PTHR43353:SF5">
    <property type="entry name" value="SUCCINATE-SEMIALDEHYDE DEHYDROGENASE, MITOCHONDRIAL"/>
    <property type="match status" value="1"/>
</dbReference>
<evidence type="ECO:0000256" key="2">
    <source>
        <dbReference type="SAM" id="MobiDB-lite"/>
    </source>
</evidence>
<dbReference type="Gene3D" id="3.40.309.10">
    <property type="entry name" value="Aldehyde Dehydrogenase, Chain A, domain 2"/>
    <property type="match status" value="1"/>
</dbReference>
<evidence type="ECO:0000256" key="1">
    <source>
        <dbReference type="ARBA" id="ARBA00023002"/>
    </source>
</evidence>
<evidence type="ECO:0000313" key="4">
    <source>
        <dbReference type="EMBL" id="NKQ58067.1"/>
    </source>
</evidence>
<dbReference type="SUPFAM" id="SSF53720">
    <property type="entry name" value="ALDH-like"/>
    <property type="match status" value="1"/>
</dbReference>
<protein>
    <submittedName>
        <fullName evidence="4">Aldehyde dehydrogenase family protein</fullName>
    </submittedName>
</protein>
<evidence type="ECO:0000313" key="5">
    <source>
        <dbReference type="Proteomes" id="UP000715441"/>
    </source>
</evidence>
<feature type="region of interest" description="Disordered" evidence="2">
    <location>
        <begin position="135"/>
        <end position="179"/>
    </location>
</feature>
<comment type="caution">
    <text evidence="4">The sequence shown here is derived from an EMBL/GenBank/DDBJ whole genome shotgun (WGS) entry which is preliminary data.</text>
</comment>
<accession>A0ABX1JE54</accession>
<dbReference type="InterPro" id="IPR016161">
    <property type="entry name" value="Ald_DH/histidinol_DH"/>
</dbReference>
<dbReference type="Proteomes" id="UP000715441">
    <property type="component" value="Unassembled WGS sequence"/>
</dbReference>
<dbReference type="InterPro" id="IPR016163">
    <property type="entry name" value="Ald_DH_C"/>
</dbReference>